<sequence length="148" mass="17342">MKSLKLPMYSEDIFLNLIKFIPPKNEEGHSKEEDLEEAKKSFEDWCIGSLTKKADDILVSNIQTFCSPKEFSTIEELIKKNGEKLLTGSDLDKKYKEIQDLKTWKEDSVWGTKDLKIWCEENKSEKFSDKGVFTEIYPKFRFRCVKAL</sequence>
<accession>H6N7S7</accession>
<name>H6N7S7_MYCHN</name>
<organism evidence="1 2">
    <name type="scientific">Mycoplasma haemocanis (strain Illinois)</name>
    <dbReference type="NCBI Taxonomy" id="1111676"/>
    <lineage>
        <taxon>Bacteria</taxon>
        <taxon>Bacillati</taxon>
        <taxon>Mycoplasmatota</taxon>
        <taxon>Mollicutes</taxon>
        <taxon>Mycoplasmataceae</taxon>
        <taxon>Mycoplasma</taxon>
    </lineage>
</organism>
<dbReference type="STRING" id="1111676.MHC_04215"/>
<keyword evidence="2" id="KW-1185">Reference proteome</keyword>
<evidence type="ECO:0000313" key="1">
    <source>
        <dbReference type="EMBL" id="AEW45699.2"/>
    </source>
</evidence>
<gene>
    <name evidence="1" type="ordered locus">MHC_04215</name>
</gene>
<dbReference type="AlphaFoldDB" id="H6N7S7"/>
<dbReference type="HOGENOM" id="CLU_1756834_0_0_14"/>
<dbReference type="EMBL" id="CP003199">
    <property type="protein sequence ID" value="AEW45699.2"/>
    <property type="molecule type" value="Genomic_DNA"/>
</dbReference>
<proteinExistence type="predicted"/>
<reference evidence="1 2" key="1">
    <citation type="journal article" date="2012" name="J. Bacteriol.">
        <title>Complete genome sequence of Mycoplasma haemocanis strain Illinois.</title>
        <authorList>
            <person name="do Nascimento N.C."/>
            <person name="Guimaraes A.M."/>
            <person name="Santos A.P."/>
            <person name="Sanmiguel P.J."/>
            <person name="Messick J.B."/>
        </authorList>
    </citation>
    <scope>NUCLEOTIDE SEQUENCE [LARGE SCALE GENOMIC DNA]</scope>
    <source>
        <strain evidence="1 2">Illinois</strain>
    </source>
</reference>
<evidence type="ECO:0000313" key="2">
    <source>
        <dbReference type="Proteomes" id="UP000009135"/>
    </source>
</evidence>
<dbReference type="KEGG" id="mhe:MHC_04215"/>
<protein>
    <submittedName>
        <fullName evidence="1">Uncharacterized protein</fullName>
    </submittedName>
</protein>
<dbReference type="Proteomes" id="UP000009135">
    <property type="component" value="Chromosome"/>
</dbReference>